<feature type="domain" description="Nucleoside phosphorylase" evidence="6">
    <location>
        <begin position="3"/>
        <end position="227"/>
    </location>
</feature>
<dbReference type="GO" id="GO:0008782">
    <property type="term" value="F:adenosylhomocysteine nucleosidase activity"/>
    <property type="evidence" value="ECO:0007669"/>
    <property type="project" value="UniProtKB-EC"/>
</dbReference>
<dbReference type="OrthoDB" id="9792278at2"/>
<dbReference type="Proteomes" id="UP000031627">
    <property type="component" value="Chromosome"/>
</dbReference>
<dbReference type="GO" id="GO:0008930">
    <property type="term" value="F:methylthioadenosine nucleosidase activity"/>
    <property type="evidence" value="ECO:0007669"/>
    <property type="project" value="InterPro"/>
</dbReference>
<keyword evidence="8" id="KW-1185">Reference proteome</keyword>
<proteinExistence type="predicted"/>
<dbReference type="RefSeq" id="WP_052459518.1">
    <property type="nucleotide sequence ID" value="NZ_AP014521.1"/>
</dbReference>
<dbReference type="AlphaFoldDB" id="A0A090ARI1"/>
<evidence type="ECO:0000256" key="5">
    <source>
        <dbReference type="ARBA" id="ARBA00023167"/>
    </source>
</evidence>
<dbReference type="GO" id="GO:0005829">
    <property type="term" value="C:cytosol"/>
    <property type="evidence" value="ECO:0007669"/>
    <property type="project" value="TreeGrafter"/>
</dbReference>
<dbReference type="InterPro" id="IPR035994">
    <property type="entry name" value="Nucleoside_phosphorylase_sf"/>
</dbReference>
<dbReference type="SUPFAM" id="SSF53167">
    <property type="entry name" value="Purine and uridine phosphorylases"/>
    <property type="match status" value="1"/>
</dbReference>
<keyword evidence="3" id="KW-0028">Amino-acid biosynthesis</keyword>
<dbReference type="EMBL" id="AP014521">
    <property type="protein sequence ID" value="BAP58390.1"/>
    <property type="molecule type" value="Genomic_DNA"/>
</dbReference>
<dbReference type="EC" id="3.2.2.9" evidence="2"/>
<dbReference type="CDD" id="cd09008">
    <property type="entry name" value="MTAN"/>
    <property type="match status" value="1"/>
</dbReference>
<protein>
    <recommendedName>
        <fullName evidence="2">adenosylhomocysteine nucleosidase</fullName>
        <ecNumber evidence="2">3.2.2.9</ecNumber>
    </recommendedName>
</protein>
<gene>
    <name evidence="7" type="primary">mtn</name>
    <name evidence="7" type="ORF">TGUWTKB_1360</name>
</gene>
<name>A0A090ARI1_9ENTR</name>
<dbReference type="STRING" id="1410383.TGUWTKB_1360"/>
<evidence type="ECO:0000256" key="2">
    <source>
        <dbReference type="ARBA" id="ARBA00011974"/>
    </source>
</evidence>
<keyword evidence="4" id="KW-0378">Hydrolase</keyword>
<reference evidence="7 8" key="2">
    <citation type="journal article" date="2014" name="Curr. Biol.">
        <title>Symbiont-Supplemented Maternal Investment Underpinning Host's Ecological Adaptation.</title>
        <authorList>
            <person name="Kaiwa N."/>
            <person name="Hosokawa T."/>
            <person name="Nikoh N."/>
            <person name="Tanahashi M."/>
            <person name="Moriyama M."/>
            <person name="Meng X.Y."/>
            <person name="Maeda T."/>
            <person name="Yamaguchi K."/>
            <person name="Shigenobu S."/>
            <person name="Ito M."/>
            <person name="Fukatsu T."/>
        </authorList>
    </citation>
    <scope>NUCLEOTIDE SEQUENCE [LARGE SCALE GENOMIC DNA]</scope>
    <source>
        <strain evidence="7 8">UwTKB</strain>
    </source>
</reference>
<evidence type="ECO:0000313" key="7">
    <source>
        <dbReference type="EMBL" id="BAP58390.1"/>
    </source>
</evidence>
<dbReference type="NCBIfam" id="TIGR01704">
    <property type="entry name" value="MTA_SAH-Nsdase"/>
    <property type="match status" value="1"/>
</dbReference>
<evidence type="ECO:0000259" key="6">
    <source>
        <dbReference type="Pfam" id="PF01048"/>
    </source>
</evidence>
<organism evidence="7 8">
    <name type="scientific">Candidatus Tachikawaea gelatinosa</name>
    <dbReference type="NCBI Taxonomy" id="1410383"/>
    <lineage>
        <taxon>Bacteria</taxon>
        <taxon>Pseudomonadati</taxon>
        <taxon>Pseudomonadota</taxon>
        <taxon>Gammaproteobacteria</taxon>
        <taxon>Enterobacterales</taxon>
        <taxon>Enterobacteriaceae</taxon>
        <taxon>Candidatus Tachikawaea</taxon>
    </lineage>
</organism>
<dbReference type="NCBIfam" id="NF004079">
    <property type="entry name" value="PRK05584.1"/>
    <property type="match status" value="1"/>
</dbReference>
<dbReference type="PANTHER" id="PTHR46832:SF1">
    <property type="entry name" value="5'-METHYLTHIOADENOSINE_S-ADENOSYLHOMOCYSTEINE NUCLEOSIDASE"/>
    <property type="match status" value="1"/>
</dbReference>
<dbReference type="GO" id="GO:0019509">
    <property type="term" value="P:L-methionine salvage from methylthioadenosine"/>
    <property type="evidence" value="ECO:0007669"/>
    <property type="project" value="UniProtKB-UniPathway"/>
</dbReference>
<dbReference type="InterPro" id="IPR000845">
    <property type="entry name" value="Nucleoside_phosphorylase_d"/>
</dbReference>
<dbReference type="UniPathway" id="UPA00904">
    <property type="reaction ID" value="UER00871"/>
</dbReference>
<dbReference type="Pfam" id="PF01048">
    <property type="entry name" value="PNP_UDP_1"/>
    <property type="match status" value="1"/>
</dbReference>
<evidence type="ECO:0000256" key="4">
    <source>
        <dbReference type="ARBA" id="ARBA00022801"/>
    </source>
</evidence>
<evidence type="ECO:0000313" key="8">
    <source>
        <dbReference type="Proteomes" id="UP000031627"/>
    </source>
</evidence>
<comment type="pathway">
    <text evidence="1">Amino-acid biosynthesis; L-methionine biosynthesis via salvage pathway; S-methyl-5-thio-alpha-D-ribose 1-phosphate from S-methyl-5'-thioadenosine (hydrolase route): step 1/2.</text>
</comment>
<dbReference type="HOGENOM" id="CLU_031248_2_2_6"/>
<dbReference type="Gene3D" id="3.40.50.1580">
    <property type="entry name" value="Nucleoside phosphorylase domain"/>
    <property type="match status" value="1"/>
</dbReference>
<dbReference type="GO" id="GO:0009164">
    <property type="term" value="P:nucleoside catabolic process"/>
    <property type="evidence" value="ECO:0007669"/>
    <property type="project" value="InterPro"/>
</dbReference>
<keyword evidence="5" id="KW-0486">Methionine biosynthesis</keyword>
<dbReference type="InterPro" id="IPR010049">
    <property type="entry name" value="MTA_SAH_Nsdase"/>
</dbReference>
<reference evidence="8" key="1">
    <citation type="submission" date="2013-11" db="EMBL/GenBank/DDBJ databases">
        <title>Symbiont-containing voluminous jelly as an extraordinary maternal gift for overwintering insect nymphs.</title>
        <authorList>
            <person name="Kaiwa N."/>
            <person name="Hosokawa T."/>
            <person name="Nikoh N."/>
            <person name="Meng X.Y."/>
            <person name="Tanahashi M."/>
            <person name="Moriyama M."/>
            <person name="Maeda T."/>
            <person name="Yamaguchi K."/>
            <person name="Shigenobu S."/>
            <person name="Ito M."/>
            <person name="Fukatsu T."/>
        </authorList>
    </citation>
    <scope>NUCLEOTIDE SEQUENCE [LARGE SCALE GENOMIC DNA]</scope>
    <source>
        <strain evidence="8">UwTKB</strain>
    </source>
</reference>
<dbReference type="PANTHER" id="PTHR46832">
    <property type="entry name" value="5'-METHYLTHIOADENOSINE/S-ADENOSYLHOMOCYSTEINE NUCLEOSIDASE"/>
    <property type="match status" value="1"/>
</dbReference>
<accession>A0A090ARI1</accession>
<sequence>MIIGLIGAMANEIAIIKKTIFDRKKILIGKCVIYKGTFLKTLKIVIVQSGIGKTSSAIGATILLSFFKPDLVINFGISGSLQSLTKKGDIIIANKVLYHDVNLVKLGYFLGQIPDNPHLFLINKNILFLVKNFMKKYQIKFQEGLMTSGDQFIYNEDMVSKILKNFPEAISVDMESSTVAHVCYHFSVPFLVIRSISDIAIKNNLTSFEDDMYIGIKNVSSVIYKLLKDIEKNQSVYSRLKE</sequence>
<evidence type="ECO:0000256" key="3">
    <source>
        <dbReference type="ARBA" id="ARBA00022605"/>
    </source>
</evidence>
<evidence type="ECO:0000256" key="1">
    <source>
        <dbReference type="ARBA" id="ARBA00004945"/>
    </source>
</evidence>
<dbReference type="KEGG" id="sbw:TGUWTKB_1360"/>
<dbReference type="GO" id="GO:0019284">
    <property type="term" value="P:L-methionine salvage from S-adenosylmethionine"/>
    <property type="evidence" value="ECO:0007669"/>
    <property type="project" value="TreeGrafter"/>
</dbReference>